<evidence type="ECO:0000256" key="1">
    <source>
        <dbReference type="SAM" id="Phobius"/>
    </source>
</evidence>
<proteinExistence type="predicted"/>
<dbReference type="InterPro" id="IPR007395">
    <property type="entry name" value="Zn_peptidase_2"/>
</dbReference>
<feature type="transmembrane region" description="Helical" evidence="1">
    <location>
        <begin position="6"/>
        <end position="28"/>
    </location>
</feature>
<keyword evidence="1" id="KW-0812">Transmembrane</keyword>
<sequence length="238" mass="26147">MDFMTLNIWPMLIALPFMFLGMAISARLKSKFHKYAKVRLQNGMTGREIAEQMLYDNGIYDVKVTSVNGTLTDHYNPLNKTVNLSQGVYNGANAAAAAIAAHECGHAVQHATSYGPLKLRSKLVPLQNASGMIMNIVIMIALFGGYALYQAVPVEAIIWIMIATNGILFLFSAVTLPVEFDASKRALAWIERNGIVTQEELVMSKDALKWAAMTYIVAALSALASLVYWVLQLLGSRD</sequence>
<dbReference type="PANTHER" id="PTHR36434">
    <property type="entry name" value="MEMBRANE PROTEASE YUGP-RELATED"/>
    <property type="match status" value="1"/>
</dbReference>
<keyword evidence="3" id="KW-1185">Reference proteome</keyword>
<reference evidence="2" key="1">
    <citation type="submission" date="2021-04" db="EMBL/GenBank/DDBJ databases">
        <authorList>
            <person name="Rodrigo-Torres L."/>
            <person name="Arahal R. D."/>
            <person name="Lucena T."/>
        </authorList>
    </citation>
    <scope>NUCLEOTIDE SEQUENCE</scope>
    <source>
        <strain evidence="2">AS29M-1</strain>
    </source>
</reference>
<dbReference type="AlphaFoldDB" id="A0A916JKU2"/>
<dbReference type="EMBL" id="OU015584">
    <property type="protein sequence ID" value="CAG5079343.1"/>
    <property type="molecule type" value="Genomic_DNA"/>
</dbReference>
<evidence type="ECO:0008006" key="4">
    <source>
        <dbReference type="Google" id="ProtNLM"/>
    </source>
</evidence>
<name>A0A916JKU2_9FLAO</name>
<evidence type="ECO:0000313" key="2">
    <source>
        <dbReference type="EMBL" id="CAG5079343.1"/>
    </source>
</evidence>
<feature type="transmembrane region" description="Helical" evidence="1">
    <location>
        <begin position="156"/>
        <end position="176"/>
    </location>
</feature>
<gene>
    <name evidence="2" type="ORF">CRYO30217_00920</name>
</gene>
<protein>
    <recommendedName>
        <fullName evidence="4">Zinc metallopeptidase</fullName>
    </recommendedName>
</protein>
<accession>A0A916JKU2</accession>
<feature type="transmembrane region" description="Helical" evidence="1">
    <location>
        <begin position="129"/>
        <end position="150"/>
    </location>
</feature>
<evidence type="ECO:0000313" key="3">
    <source>
        <dbReference type="Proteomes" id="UP000683507"/>
    </source>
</evidence>
<feature type="transmembrane region" description="Helical" evidence="1">
    <location>
        <begin position="210"/>
        <end position="231"/>
    </location>
</feature>
<keyword evidence="1" id="KW-1133">Transmembrane helix</keyword>
<organism evidence="2 3">
    <name type="scientific">Parvicella tangerina</name>
    <dbReference type="NCBI Taxonomy" id="2829795"/>
    <lineage>
        <taxon>Bacteria</taxon>
        <taxon>Pseudomonadati</taxon>
        <taxon>Bacteroidota</taxon>
        <taxon>Flavobacteriia</taxon>
        <taxon>Flavobacteriales</taxon>
        <taxon>Parvicellaceae</taxon>
        <taxon>Parvicella</taxon>
    </lineage>
</organism>
<keyword evidence="1" id="KW-0472">Membrane</keyword>
<dbReference type="Pfam" id="PF04298">
    <property type="entry name" value="Zn_peptidase_2"/>
    <property type="match status" value="1"/>
</dbReference>
<dbReference type="KEGG" id="ptan:CRYO30217_00920"/>
<dbReference type="Proteomes" id="UP000683507">
    <property type="component" value="Chromosome"/>
</dbReference>
<dbReference type="PANTHER" id="PTHR36434:SF1">
    <property type="entry name" value="MEMBRANE PROTEASE YUGP-RELATED"/>
    <property type="match status" value="1"/>
</dbReference>